<sequence length="310" mass="35404">MMDQLEKMASIGIVLPKLFPFPQSKPEQMVSSLLTILEDPFFTAVEVSYIADKETRDLAKKYMQYSGVETIFNGGDAFRELHIDLSSLDPAIRNNSIKKCQMLIDHCYEMEAKIMHIVTGKFEGEENKQHNINAFIASTMELCKYAKEKAGTYELCISLEIGDRHVDRKYLLGPTHEAVHVARTIQSEYNNFGLLLDQSHLPIMGENPHQSLWLAKDYLTHIHIGNCYLKDRQAHYFGDKHIPFGVKDSEVGVGELTKFIQTLNDIDFFTRPKPTRKPVLTFEVGSLENESPKLVIANIKRTFFEAWAQA</sequence>
<dbReference type="RefSeq" id="WP_024361573.1">
    <property type="nucleotide sequence ID" value="NZ_BJNS01000011.1"/>
</dbReference>
<dbReference type="GO" id="GO:0016853">
    <property type="term" value="F:isomerase activity"/>
    <property type="evidence" value="ECO:0007669"/>
    <property type="project" value="UniProtKB-KW"/>
</dbReference>
<keyword evidence="1 3" id="KW-0413">Isomerase</keyword>
<evidence type="ECO:0000313" key="4">
    <source>
        <dbReference type="EMBL" id="SUV16197.1"/>
    </source>
</evidence>
<dbReference type="InterPro" id="IPR050417">
    <property type="entry name" value="Sugar_Epim/Isomerase"/>
</dbReference>
<dbReference type="InterPro" id="IPR013022">
    <property type="entry name" value="Xyl_isomerase-like_TIM-brl"/>
</dbReference>
<evidence type="ECO:0000313" key="6">
    <source>
        <dbReference type="Proteomes" id="UP000255295"/>
    </source>
</evidence>
<protein>
    <submittedName>
        <fullName evidence="4">Hydroxypyruvate isomerase</fullName>
    </submittedName>
    <submittedName>
        <fullName evidence="3">Sugar phosphate isomerase</fullName>
    </submittedName>
</protein>
<feature type="domain" description="Xylose isomerase-like TIM barrel" evidence="2">
    <location>
        <begin position="52"/>
        <end position="268"/>
    </location>
</feature>
<dbReference type="Proteomes" id="UP000238825">
    <property type="component" value="Chromosome"/>
</dbReference>
<dbReference type="PANTHER" id="PTHR43489:SF7">
    <property type="entry name" value="3-DEHYDRO-D-GULOSIDE 4-EPIMERASE-RELATED"/>
    <property type="match status" value="1"/>
</dbReference>
<dbReference type="AlphaFoldDB" id="A0A2S0K3B6"/>
<reference evidence="4 6" key="2">
    <citation type="submission" date="2018-06" db="EMBL/GenBank/DDBJ databases">
        <authorList>
            <consortium name="Pathogen Informatics"/>
            <person name="Doyle S."/>
        </authorList>
    </citation>
    <scope>NUCLEOTIDE SEQUENCE [LARGE SCALE GENOMIC DNA]</scope>
    <source>
        <strain evidence="4 6">NCTC10338</strain>
    </source>
</reference>
<organism evidence="3 5">
    <name type="scientific">Lysinibacillus sphaericus</name>
    <name type="common">Bacillus sphaericus</name>
    <dbReference type="NCBI Taxonomy" id="1421"/>
    <lineage>
        <taxon>Bacteria</taxon>
        <taxon>Bacillati</taxon>
        <taxon>Bacillota</taxon>
        <taxon>Bacilli</taxon>
        <taxon>Bacillales</taxon>
        <taxon>Bacillaceae</taxon>
        <taxon>Lysinibacillus</taxon>
    </lineage>
</organism>
<evidence type="ECO:0000313" key="3">
    <source>
        <dbReference type="EMBL" id="AVK97870.1"/>
    </source>
</evidence>
<evidence type="ECO:0000313" key="5">
    <source>
        <dbReference type="Proteomes" id="UP000238825"/>
    </source>
</evidence>
<gene>
    <name evidence="3" type="ORF">LS41612_17075</name>
    <name evidence="4" type="ORF">NCTC10338_01273</name>
</gene>
<dbReference type="EMBL" id="UFSZ01000001">
    <property type="protein sequence ID" value="SUV16197.1"/>
    <property type="molecule type" value="Genomic_DNA"/>
</dbReference>
<dbReference type="EMBL" id="CP019980">
    <property type="protein sequence ID" value="AVK97870.1"/>
    <property type="molecule type" value="Genomic_DNA"/>
</dbReference>
<evidence type="ECO:0000256" key="1">
    <source>
        <dbReference type="ARBA" id="ARBA00023235"/>
    </source>
</evidence>
<dbReference type="Gene3D" id="3.20.20.150">
    <property type="entry name" value="Divalent-metal-dependent TIM barrel enzymes"/>
    <property type="match status" value="1"/>
</dbReference>
<dbReference type="GeneID" id="48277915"/>
<dbReference type="InterPro" id="IPR036237">
    <property type="entry name" value="Xyl_isomerase-like_sf"/>
</dbReference>
<evidence type="ECO:0000259" key="2">
    <source>
        <dbReference type="Pfam" id="PF01261"/>
    </source>
</evidence>
<dbReference type="SUPFAM" id="SSF51658">
    <property type="entry name" value="Xylose isomerase-like"/>
    <property type="match status" value="1"/>
</dbReference>
<dbReference type="Proteomes" id="UP000255295">
    <property type="component" value="Unassembled WGS sequence"/>
</dbReference>
<accession>A0A2S0K3B6</accession>
<name>A0A2S0K3B6_LYSSH</name>
<dbReference type="PANTHER" id="PTHR43489">
    <property type="entry name" value="ISOMERASE"/>
    <property type="match status" value="1"/>
</dbReference>
<proteinExistence type="predicted"/>
<dbReference type="Pfam" id="PF01261">
    <property type="entry name" value="AP_endonuc_2"/>
    <property type="match status" value="1"/>
</dbReference>
<reference evidence="3 5" key="1">
    <citation type="submission" date="2017-03" db="EMBL/GenBank/DDBJ databases">
        <title>The whole genome sequencing and assembly of Lysinibacillus sphaericus DSM 28T strain.</title>
        <authorList>
            <person name="Lee Y.-J."/>
            <person name="Yi H."/>
            <person name="Bahn Y.-S."/>
            <person name="Kim J.F."/>
            <person name="Lee D.-W."/>
        </authorList>
    </citation>
    <scope>NUCLEOTIDE SEQUENCE [LARGE SCALE GENOMIC DNA]</scope>
    <source>
        <strain evidence="3 5">DSM 28</strain>
    </source>
</reference>